<proteinExistence type="predicted"/>
<protein>
    <recommendedName>
        <fullName evidence="5">DUF4145 domain-containing protein</fullName>
    </recommendedName>
</protein>
<dbReference type="RefSeq" id="WP_323298128.1">
    <property type="nucleotide sequence ID" value="NZ_JAYFUM010000022.1"/>
</dbReference>
<evidence type="ECO:0000313" key="3">
    <source>
        <dbReference type="EMBL" id="MEA5140972.1"/>
    </source>
</evidence>
<evidence type="ECO:0000313" key="4">
    <source>
        <dbReference type="Proteomes" id="UP001302949"/>
    </source>
</evidence>
<evidence type="ECO:0000256" key="1">
    <source>
        <dbReference type="ARBA" id="ARBA00022747"/>
    </source>
</evidence>
<dbReference type="InterPro" id="IPR044946">
    <property type="entry name" value="Restrct_endonuc_typeI_TRD_sf"/>
</dbReference>
<reference evidence="3 4" key="1">
    <citation type="submission" date="2023-12" db="EMBL/GenBank/DDBJ databases">
        <title>Novel species of the genus Arcicella isolated from rivers.</title>
        <authorList>
            <person name="Lu H."/>
        </authorList>
    </citation>
    <scope>NUCLEOTIDE SEQUENCE [LARGE SCALE GENOMIC DNA]</scope>
    <source>
        <strain evidence="3 4">KCTC 23307</strain>
    </source>
</reference>
<evidence type="ECO:0008006" key="5">
    <source>
        <dbReference type="Google" id="ProtNLM"/>
    </source>
</evidence>
<evidence type="ECO:0000256" key="2">
    <source>
        <dbReference type="ARBA" id="ARBA00023125"/>
    </source>
</evidence>
<dbReference type="SUPFAM" id="SSF116734">
    <property type="entry name" value="DNA methylase specificity domain"/>
    <property type="match status" value="1"/>
</dbReference>
<organism evidence="3 4">
    <name type="scientific">Arcicella rigui</name>
    <dbReference type="NCBI Taxonomy" id="797020"/>
    <lineage>
        <taxon>Bacteria</taxon>
        <taxon>Pseudomonadati</taxon>
        <taxon>Bacteroidota</taxon>
        <taxon>Cytophagia</taxon>
        <taxon>Cytophagales</taxon>
        <taxon>Flectobacillaceae</taxon>
        <taxon>Arcicella</taxon>
    </lineage>
</organism>
<dbReference type="EMBL" id="JAYFUM010000022">
    <property type="protein sequence ID" value="MEA5140972.1"/>
    <property type="molecule type" value="Genomic_DNA"/>
</dbReference>
<dbReference type="Proteomes" id="UP001302949">
    <property type="component" value="Unassembled WGS sequence"/>
</dbReference>
<gene>
    <name evidence="3" type="ORF">VB248_17605</name>
</gene>
<dbReference type="Gene3D" id="3.90.220.20">
    <property type="entry name" value="DNA methylase specificity domains"/>
    <property type="match status" value="1"/>
</dbReference>
<sequence length="264" mass="30271">MTNDPILNSFLDRKFKGNKTFKIDKLIEKIKTGENIPKGTLVIMASGDTQLRLKILEKETPNKGFSTPLILNEFAKSKNITPNYLHWYLSLKEVREYLSTYLVGTVFLRIPRKIIEGILIPVPSHNYVETKATEVIIKKENSIFQDLINQFYNDYLLNVKNERYATAIILAGAVTEAILYQVLLEQDIDKKKLEDDRSLGLGKMITYIKLLKLDKEFNIPVTHLTDLQGKRNKAVHVGLAVKNDKGFDKSDLECFNQIIKHFGI</sequence>
<comment type="caution">
    <text evidence="3">The sequence shown here is derived from an EMBL/GenBank/DDBJ whole genome shotgun (WGS) entry which is preliminary data.</text>
</comment>
<keyword evidence="2" id="KW-0238">DNA-binding</keyword>
<name>A0ABU5QEA1_9BACT</name>
<accession>A0ABU5QEA1</accession>
<keyword evidence="4" id="KW-1185">Reference proteome</keyword>
<keyword evidence="1" id="KW-0680">Restriction system</keyword>